<evidence type="ECO:0000313" key="3">
    <source>
        <dbReference type="EMBL" id="KAE8967368.1"/>
    </source>
</evidence>
<accession>A0A6A3UFV1</accession>
<evidence type="ECO:0000313" key="6">
    <source>
        <dbReference type="Proteomes" id="UP000429523"/>
    </source>
</evidence>
<dbReference type="Proteomes" id="UP000460718">
    <property type="component" value="Unassembled WGS sequence"/>
</dbReference>
<dbReference type="EMBL" id="QXGC01006531">
    <property type="protein sequence ID" value="KAE9162235.1"/>
    <property type="molecule type" value="Genomic_DNA"/>
</dbReference>
<evidence type="ECO:0000313" key="9">
    <source>
        <dbReference type="Proteomes" id="UP000476176"/>
    </source>
</evidence>
<name>A0A6A3UFV1_9STRA</name>
<evidence type="ECO:0000313" key="2">
    <source>
        <dbReference type="EMBL" id="KAE8916378.1"/>
    </source>
</evidence>
<evidence type="ECO:0008006" key="10">
    <source>
        <dbReference type="Google" id="ProtNLM"/>
    </source>
</evidence>
<reference evidence="6 7" key="1">
    <citation type="submission" date="2018-08" db="EMBL/GenBank/DDBJ databases">
        <title>Genomic investigation of the strawberry pathogen Phytophthora fragariae indicates pathogenicity is determined by transcriptional variation in three key races.</title>
        <authorList>
            <person name="Adams T.M."/>
            <person name="Armitage A.D."/>
            <person name="Sobczyk M.K."/>
            <person name="Bates H.J."/>
            <person name="Dunwell J.M."/>
            <person name="Nellist C.F."/>
            <person name="Harrison R.J."/>
        </authorList>
    </citation>
    <scope>NUCLEOTIDE SEQUENCE [LARGE SCALE GENOMIC DNA]</scope>
    <source>
        <strain evidence="5 9">BC-23</strain>
        <strain evidence="4 7">NOV-27</strain>
        <strain evidence="2 6">NOV-9</strain>
        <strain evidence="3 8">SCRP245</strain>
    </source>
</reference>
<evidence type="ECO:0000256" key="1">
    <source>
        <dbReference type="SAM" id="SignalP"/>
    </source>
</evidence>
<dbReference type="AlphaFoldDB" id="A0A6A3UFV1"/>
<dbReference type="EMBL" id="QXFW01004069">
    <property type="protein sequence ID" value="KAE8967368.1"/>
    <property type="molecule type" value="Genomic_DNA"/>
</dbReference>
<dbReference type="Proteomes" id="UP000433483">
    <property type="component" value="Unassembled WGS sequence"/>
</dbReference>
<evidence type="ECO:0000313" key="5">
    <source>
        <dbReference type="EMBL" id="KAE9162235.1"/>
    </source>
</evidence>
<evidence type="ECO:0000313" key="8">
    <source>
        <dbReference type="Proteomes" id="UP000460718"/>
    </source>
</evidence>
<dbReference type="EMBL" id="QXGF01010633">
    <property type="protein sequence ID" value="KAE8916378.1"/>
    <property type="molecule type" value="Genomic_DNA"/>
</dbReference>
<sequence>MRLSATLLVVAAAGLFATGHAATVHALYSDQRVEDDSGIA</sequence>
<keyword evidence="7" id="KW-1185">Reference proteome</keyword>
<feature type="chain" id="PRO_5036166220" description="RxLR effector protein" evidence="1">
    <location>
        <begin position="22"/>
        <end position="40"/>
    </location>
</feature>
<gene>
    <name evidence="5" type="ORF">PF004_g30556</name>
    <name evidence="4" type="ORF">PF005_g33528</name>
    <name evidence="2" type="ORF">PF009_g33299</name>
    <name evidence="3" type="ORF">PF011_g27580</name>
</gene>
<dbReference type="Proteomes" id="UP000429523">
    <property type="component" value="Unassembled WGS sequence"/>
</dbReference>
<keyword evidence="1" id="KW-0732">Signal</keyword>
<comment type="caution">
    <text evidence="4">The sequence shown here is derived from an EMBL/GenBank/DDBJ whole genome shotgun (WGS) entry which is preliminary data.</text>
</comment>
<evidence type="ECO:0000313" key="7">
    <source>
        <dbReference type="Proteomes" id="UP000433483"/>
    </source>
</evidence>
<dbReference type="Proteomes" id="UP000476176">
    <property type="component" value="Unassembled WGS sequence"/>
</dbReference>
<evidence type="ECO:0000313" key="4">
    <source>
        <dbReference type="EMBL" id="KAE9150025.1"/>
    </source>
</evidence>
<organism evidence="4 7">
    <name type="scientific">Phytophthora fragariae</name>
    <dbReference type="NCBI Taxonomy" id="53985"/>
    <lineage>
        <taxon>Eukaryota</taxon>
        <taxon>Sar</taxon>
        <taxon>Stramenopiles</taxon>
        <taxon>Oomycota</taxon>
        <taxon>Peronosporomycetes</taxon>
        <taxon>Peronosporales</taxon>
        <taxon>Peronosporaceae</taxon>
        <taxon>Phytophthora</taxon>
    </lineage>
</organism>
<protein>
    <recommendedName>
        <fullName evidence="10">RxLR effector protein</fullName>
    </recommendedName>
</protein>
<proteinExistence type="predicted"/>
<dbReference type="EMBL" id="QXGB01011262">
    <property type="protein sequence ID" value="KAE9150025.1"/>
    <property type="molecule type" value="Genomic_DNA"/>
</dbReference>
<feature type="signal peptide" evidence="1">
    <location>
        <begin position="1"/>
        <end position="21"/>
    </location>
</feature>